<dbReference type="InterPro" id="IPR050764">
    <property type="entry name" value="CbbQ/NirQ/NorQ/GpvN"/>
</dbReference>
<gene>
    <name evidence="6" type="ORF">D3Z33_02275</name>
</gene>
<evidence type="ECO:0000256" key="3">
    <source>
        <dbReference type="ARBA" id="ARBA00061607"/>
    </source>
</evidence>
<reference evidence="6 7" key="1">
    <citation type="submission" date="2018-08" db="EMBL/GenBank/DDBJ databases">
        <title>Murine metabolic-syndrome-specific gut microbial biobank.</title>
        <authorList>
            <person name="Liu C."/>
        </authorList>
    </citation>
    <scope>NUCLEOTIDE SEQUENCE [LARGE SCALE GENOMIC DNA]</scope>
    <source>
        <strain evidence="6 7">583</strain>
    </source>
</reference>
<dbReference type="InterPro" id="IPR041628">
    <property type="entry name" value="ChlI/MoxR_AAA_lid"/>
</dbReference>
<dbReference type="PIRSF" id="PIRSF002849">
    <property type="entry name" value="AAA_ATPase_chaperone_MoxR_prd"/>
    <property type="match status" value="1"/>
</dbReference>
<keyword evidence="2" id="KW-0067">ATP-binding</keyword>
<evidence type="ECO:0000256" key="1">
    <source>
        <dbReference type="ARBA" id="ARBA00022741"/>
    </source>
</evidence>
<dbReference type="AlphaFoldDB" id="A0A845QUH9"/>
<evidence type="ECO:0000313" key="7">
    <source>
        <dbReference type="Proteomes" id="UP000467132"/>
    </source>
</evidence>
<keyword evidence="7" id="KW-1185">Reference proteome</keyword>
<dbReference type="OrthoDB" id="9808397at2"/>
<proteinExistence type="inferred from homology"/>
<evidence type="ECO:0000259" key="5">
    <source>
        <dbReference type="Pfam" id="PF17863"/>
    </source>
</evidence>
<dbReference type="Gene3D" id="3.40.50.300">
    <property type="entry name" value="P-loop containing nucleotide triphosphate hydrolases"/>
    <property type="match status" value="1"/>
</dbReference>
<accession>A0A845QUH9</accession>
<evidence type="ECO:0000256" key="2">
    <source>
        <dbReference type="ARBA" id="ARBA00022840"/>
    </source>
</evidence>
<comment type="similarity">
    <text evidence="3">Belongs to the MoxR family.</text>
</comment>
<dbReference type="Gene3D" id="1.10.8.80">
    <property type="entry name" value="Magnesium chelatase subunit I, C-Terminal domain"/>
    <property type="match status" value="1"/>
</dbReference>
<dbReference type="InterPro" id="IPR011703">
    <property type="entry name" value="ATPase_AAA-3"/>
</dbReference>
<dbReference type="RefSeq" id="WP_160196178.1">
    <property type="nucleotide sequence ID" value="NZ_QXXA01000004.1"/>
</dbReference>
<sequence length="318" mass="36095">MEIERIKNMTDNIKENVQKVIVGKDEIIENIIIAILCRGHILLEDVPGLGKTLLARTIAKSIDSNFSRIQFTPDLLPTDITGINYFNQKTSEFMFKKGPLMNNLVLADEINRATPRTQSSLLEAMEENQLTIDGETHLLGQPFFVIATQNPVENSGTYPLPEAQLDRFFMKLSIGYPNFEEELKILKRFKSKSPFTNIKAVVDSQDILKARKLFEKVKVDDDLINYILELVRNTRTHDDIKLGISPRGAQALFKGSQARAAIQGRDFVIPDDIKKIIKEVFRHRIIVQGKSRFSNINTDNIIEEIVKNTKVPSEKIGS</sequence>
<dbReference type="PANTHER" id="PTHR42759">
    <property type="entry name" value="MOXR FAMILY PROTEIN"/>
    <property type="match status" value="1"/>
</dbReference>
<dbReference type="EMBL" id="QXXA01000004">
    <property type="protein sequence ID" value="NBI05680.1"/>
    <property type="molecule type" value="Genomic_DNA"/>
</dbReference>
<dbReference type="Pfam" id="PF07726">
    <property type="entry name" value="AAA_3"/>
    <property type="match status" value="1"/>
</dbReference>
<dbReference type="CDD" id="cd00009">
    <property type="entry name" value="AAA"/>
    <property type="match status" value="1"/>
</dbReference>
<evidence type="ECO:0000259" key="4">
    <source>
        <dbReference type="Pfam" id="PF07726"/>
    </source>
</evidence>
<dbReference type="Proteomes" id="UP000467132">
    <property type="component" value="Unassembled WGS sequence"/>
</dbReference>
<dbReference type="GO" id="GO:0005524">
    <property type="term" value="F:ATP binding"/>
    <property type="evidence" value="ECO:0007669"/>
    <property type="project" value="UniProtKB-KW"/>
</dbReference>
<evidence type="ECO:0000313" key="6">
    <source>
        <dbReference type="EMBL" id="NBI05680.1"/>
    </source>
</evidence>
<dbReference type="PANTHER" id="PTHR42759:SF5">
    <property type="entry name" value="METHANOL DEHYDROGENASE REGULATOR"/>
    <property type="match status" value="1"/>
</dbReference>
<name>A0A845QUH9_9CLOT</name>
<feature type="domain" description="ChlI/MoxR AAA lid" evidence="5">
    <location>
        <begin position="233"/>
        <end position="305"/>
    </location>
</feature>
<dbReference type="FunFam" id="3.40.50.300:FF:000640">
    <property type="entry name" value="MoxR family ATPase"/>
    <property type="match status" value="1"/>
</dbReference>
<dbReference type="InterPro" id="IPR027417">
    <property type="entry name" value="P-loop_NTPase"/>
</dbReference>
<comment type="caution">
    <text evidence="6">The sequence shown here is derived from an EMBL/GenBank/DDBJ whole genome shotgun (WGS) entry which is preliminary data.</text>
</comment>
<keyword evidence="1" id="KW-0547">Nucleotide-binding</keyword>
<dbReference type="SUPFAM" id="SSF52540">
    <property type="entry name" value="P-loop containing nucleoside triphosphate hydrolases"/>
    <property type="match status" value="1"/>
</dbReference>
<feature type="domain" description="ATPase AAA-3" evidence="4">
    <location>
        <begin position="40"/>
        <end position="170"/>
    </location>
</feature>
<dbReference type="Pfam" id="PF17863">
    <property type="entry name" value="AAA_lid_2"/>
    <property type="match status" value="1"/>
</dbReference>
<dbReference type="GO" id="GO:0016887">
    <property type="term" value="F:ATP hydrolysis activity"/>
    <property type="evidence" value="ECO:0007669"/>
    <property type="project" value="InterPro"/>
</dbReference>
<protein>
    <submittedName>
        <fullName evidence="6">MoxR family ATPase</fullName>
    </submittedName>
</protein>
<organism evidence="6 7">
    <name type="scientific">Senegalia massiliensis</name>
    <dbReference type="NCBI Taxonomy" id="1720316"/>
    <lineage>
        <taxon>Bacteria</taxon>
        <taxon>Bacillati</taxon>
        <taxon>Bacillota</taxon>
        <taxon>Clostridia</taxon>
        <taxon>Eubacteriales</taxon>
        <taxon>Clostridiaceae</taxon>
        <taxon>Senegalia</taxon>
    </lineage>
</organism>